<dbReference type="EnsemblFungi" id="MAPG_05236T0">
    <property type="protein sequence ID" value="MAPG_05236T0"/>
    <property type="gene ID" value="MAPG_05236"/>
</dbReference>
<feature type="region of interest" description="Disordered" evidence="1">
    <location>
        <begin position="1"/>
        <end position="57"/>
    </location>
</feature>
<evidence type="ECO:0000313" key="4">
    <source>
        <dbReference type="Proteomes" id="UP000011715"/>
    </source>
</evidence>
<keyword evidence="4" id="KW-1185">Reference proteome</keyword>
<dbReference type="Proteomes" id="UP000011715">
    <property type="component" value="Unassembled WGS sequence"/>
</dbReference>
<sequence>MNAHDAAEDAHNAAEDVHDATEDTDSDSMSSSKWTDLPDDPLEPMQEPGTAPWDLSISDTDFEKLTAGFKPRYMEDRWAWDVDGPDPDGNISVQIVQWSIPKAAYVLHLKRGENGSAKIDSITWEQNMKGIMVSEEQAKMEIVYKCRAQLHCDFEGLPKYTWTEDSGVTISDSA</sequence>
<evidence type="ECO:0000256" key="1">
    <source>
        <dbReference type="SAM" id="MobiDB-lite"/>
    </source>
</evidence>
<feature type="compositionally biased region" description="Basic and acidic residues" evidence="1">
    <location>
        <begin position="1"/>
        <end position="21"/>
    </location>
</feature>
<dbReference type="EMBL" id="ADBL01001237">
    <property type="status" value="NOT_ANNOTATED_CDS"/>
    <property type="molecule type" value="Genomic_DNA"/>
</dbReference>
<reference evidence="4" key="2">
    <citation type="submission" date="2010-05" db="EMBL/GenBank/DDBJ databases">
        <title>The genome sequence of Magnaporthe poae strain ATCC 64411.</title>
        <authorList>
            <person name="Ma L.-J."/>
            <person name="Dead R."/>
            <person name="Young S."/>
            <person name="Zeng Q."/>
            <person name="Koehrsen M."/>
            <person name="Alvarado L."/>
            <person name="Berlin A."/>
            <person name="Chapman S.B."/>
            <person name="Chen Z."/>
            <person name="Freedman E."/>
            <person name="Gellesch M."/>
            <person name="Goldberg J."/>
            <person name="Griggs A."/>
            <person name="Gujja S."/>
            <person name="Heilman E.R."/>
            <person name="Heiman D."/>
            <person name="Hepburn T."/>
            <person name="Howarth C."/>
            <person name="Jen D."/>
            <person name="Larson L."/>
            <person name="Mehta T."/>
            <person name="Neiman D."/>
            <person name="Pearson M."/>
            <person name="Roberts A."/>
            <person name="Saif S."/>
            <person name="Shea T."/>
            <person name="Shenoy N."/>
            <person name="Sisk P."/>
            <person name="Stolte C."/>
            <person name="Sykes S."/>
            <person name="Walk T."/>
            <person name="White J."/>
            <person name="Yandava C."/>
            <person name="Haas B."/>
            <person name="Nusbaum C."/>
            <person name="Birren B."/>
        </authorList>
    </citation>
    <scope>NUCLEOTIDE SEQUENCE [LARGE SCALE GENOMIC DNA]</scope>
    <source>
        <strain evidence="4">ATCC 64411 / 73-15</strain>
    </source>
</reference>
<reference evidence="2" key="1">
    <citation type="submission" date="2010-05" db="EMBL/GenBank/DDBJ databases">
        <title>The Genome Sequence of Magnaporthe poae strain ATCC 64411.</title>
        <authorList>
            <consortium name="The Broad Institute Genome Sequencing Platform"/>
            <consortium name="Broad Institute Genome Sequencing Center for Infectious Disease"/>
            <person name="Ma L.-J."/>
            <person name="Dead R."/>
            <person name="Young S."/>
            <person name="Zeng Q."/>
            <person name="Koehrsen M."/>
            <person name="Alvarado L."/>
            <person name="Berlin A."/>
            <person name="Chapman S.B."/>
            <person name="Chen Z."/>
            <person name="Freedman E."/>
            <person name="Gellesch M."/>
            <person name="Goldberg J."/>
            <person name="Griggs A."/>
            <person name="Gujja S."/>
            <person name="Heilman E.R."/>
            <person name="Heiman D."/>
            <person name="Hepburn T."/>
            <person name="Howarth C."/>
            <person name="Jen D."/>
            <person name="Larson L."/>
            <person name="Mehta T."/>
            <person name="Neiman D."/>
            <person name="Pearson M."/>
            <person name="Roberts A."/>
            <person name="Saif S."/>
            <person name="Shea T."/>
            <person name="Shenoy N."/>
            <person name="Sisk P."/>
            <person name="Stolte C."/>
            <person name="Sykes S."/>
            <person name="Walk T."/>
            <person name="White J."/>
            <person name="Yandava C."/>
            <person name="Haas B."/>
            <person name="Nusbaum C."/>
            <person name="Birren B."/>
        </authorList>
    </citation>
    <scope>NUCLEOTIDE SEQUENCE</scope>
    <source>
        <strain evidence="2">ATCC 64411</strain>
    </source>
</reference>
<dbReference type="eggNOG" id="ENOG502RU96">
    <property type="taxonomic scope" value="Eukaryota"/>
</dbReference>
<reference evidence="3" key="4">
    <citation type="journal article" date="2015" name="G3 (Bethesda)">
        <title>Genome sequences of three phytopathogenic species of the Magnaporthaceae family of fungi.</title>
        <authorList>
            <person name="Okagaki L.H."/>
            <person name="Nunes C.C."/>
            <person name="Sailsbery J."/>
            <person name="Clay B."/>
            <person name="Brown D."/>
            <person name="John T."/>
            <person name="Oh Y."/>
            <person name="Young N."/>
            <person name="Fitzgerald M."/>
            <person name="Haas B.J."/>
            <person name="Zeng Q."/>
            <person name="Young S."/>
            <person name="Adiconis X."/>
            <person name="Fan L."/>
            <person name="Levin J.Z."/>
            <person name="Mitchell T.K."/>
            <person name="Okubara P.A."/>
            <person name="Farman M.L."/>
            <person name="Kohn L.M."/>
            <person name="Birren B."/>
            <person name="Ma L.-J."/>
            <person name="Dean R.A."/>
        </authorList>
    </citation>
    <scope>NUCLEOTIDE SEQUENCE</scope>
    <source>
        <strain evidence="3">ATCC 64411 / 73-15</strain>
    </source>
</reference>
<dbReference type="OMA" id="DSITWEQ"/>
<dbReference type="EMBL" id="GL876969">
    <property type="protein sequence ID" value="KLU86219.1"/>
    <property type="molecule type" value="Genomic_DNA"/>
</dbReference>
<reference evidence="3" key="5">
    <citation type="submission" date="2015-06" db="UniProtKB">
        <authorList>
            <consortium name="EnsemblFungi"/>
        </authorList>
    </citation>
    <scope>IDENTIFICATION</scope>
    <source>
        <strain evidence="3">ATCC 64411</strain>
    </source>
</reference>
<accession>A0A0C4DYV7</accession>
<name>A0A0C4DYV7_MAGP6</name>
<dbReference type="AlphaFoldDB" id="A0A0C4DYV7"/>
<evidence type="ECO:0000313" key="2">
    <source>
        <dbReference type="EMBL" id="KLU86219.1"/>
    </source>
</evidence>
<organism evidence="3 4">
    <name type="scientific">Magnaporthiopsis poae (strain ATCC 64411 / 73-15)</name>
    <name type="common">Kentucky bluegrass fungus</name>
    <name type="synonym">Magnaporthe poae</name>
    <dbReference type="NCBI Taxonomy" id="644358"/>
    <lineage>
        <taxon>Eukaryota</taxon>
        <taxon>Fungi</taxon>
        <taxon>Dikarya</taxon>
        <taxon>Ascomycota</taxon>
        <taxon>Pezizomycotina</taxon>
        <taxon>Sordariomycetes</taxon>
        <taxon>Sordariomycetidae</taxon>
        <taxon>Magnaporthales</taxon>
        <taxon>Magnaporthaceae</taxon>
        <taxon>Magnaporthiopsis</taxon>
    </lineage>
</organism>
<protein>
    <submittedName>
        <fullName evidence="2 3">Uncharacterized protein</fullName>
    </submittedName>
</protein>
<evidence type="ECO:0000313" key="3">
    <source>
        <dbReference type="EnsemblFungi" id="MAPG_05236T0"/>
    </source>
</evidence>
<gene>
    <name evidence="2" type="ORF">MAPG_05236</name>
</gene>
<proteinExistence type="predicted"/>
<dbReference type="OrthoDB" id="4521980at2759"/>
<dbReference type="VEuPathDB" id="FungiDB:MAPG_05236"/>
<reference evidence="2" key="3">
    <citation type="submission" date="2011-03" db="EMBL/GenBank/DDBJ databases">
        <title>Annotation of Magnaporthe poae ATCC 64411.</title>
        <authorList>
            <person name="Ma L.-J."/>
            <person name="Dead R."/>
            <person name="Young S.K."/>
            <person name="Zeng Q."/>
            <person name="Gargeya S."/>
            <person name="Fitzgerald M."/>
            <person name="Haas B."/>
            <person name="Abouelleil A."/>
            <person name="Alvarado L."/>
            <person name="Arachchi H.M."/>
            <person name="Berlin A."/>
            <person name="Brown A."/>
            <person name="Chapman S.B."/>
            <person name="Chen Z."/>
            <person name="Dunbar C."/>
            <person name="Freedman E."/>
            <person name="Gearin G."/>
            <person name="Gellesch M."/>
            <person name="Goldberg J."/>
            <person name="Griggs A."/>
            <person name="Gujja S."/>
            <person name="Heiman D."/>
            <person name="Howarth C."/>
            <person name="Larson L."/>
            <person name="Lui A."/>
            <person name="MacDonald P.J.P."/>
            <person name="Mehta T."/>
            <person name="Montmayeur A."/>
            <person name="Murphy C."/>
            <person name="Neiman D."/>
            <person name="Pearson M."/>
            <person name="Priest M."/>
            <person name="Roberts A."/>
            <person name="Saif S."/>
            <person name="Shea T."/>
            <person name="Shenoy N."/>
            <person name="Sisk P."/>
            <person name="Stolte C."/>
            <person name="Sykes S."/>
            <person name="Yandava C."/>
            <person name="Wortman J."/>
            <person name="Nusbaum C."/>
            <person name="Birren B."/>
        </authorList>
    </citation>
    <scope>NUCLEOTIDE SEQUENCE</scope>
    <source>
        <strain evidence="2">ATCC 64411</strain>
    </source>
</reference>